<dbReference type="GO" id="GO:0005829">
    <property type="term" value="C:cytosol"/>
    <property type="evidence" value="ECO:0007669"/>
    <property type="project" value="TreeGrafter"/>
</dbReference>
<evidence type="ECO:0000313" key="4">
    <source>
        <dbReference type="EMBL" id="QHQ51538.1"/>
    </source>
</evidence>
<dbReference type="CDD" id="cd06127">
    <property type="entry name" value="DEDDh"/>
    <property type="match status" value="1"/>
</dbReference>
<dbReference type="EMBL" id="CP047962">
    <property type="protein sequence ID" value="QHQ51538.1"/>
    <property type="molecule type" value="Genomic_DNA"/>
</dbReference>
<feature type="domain" description="Exonuclease" evidence="3">
    <location>
        <begin position="30"/>
        <end position="203"/>
    </location>
</feature>
<keyword evidence="2 4" id="KW-0378">Hydrolase</keyword>
<keyword evidence="2 4" id="KW-0269">Exonuclease</keyword>
<dbReference type="AlphaFoldDB" id="A0AAE6SJ41"/>
<accession>A0AAE6SJ41</accession>
<dbReference type="Proteomes" id="UP000463871">
    <property type="component" value="Chromosome"/>
</dbReference>
<dbReference type="PANTHER" id="PTHR30231">
    <property type="entry name" value="DNA POLYMERASE III SUBUNIT EPSILON"/>
    <property type="match status" value="1"/>
</dbReference>
<dbReference type="InterPro" id="IPR036397">
    <property type="entry name" value="RNaseH_sf"/>
</dbReference>
<dbReference type="Pfam" id="PF00929">
    <property type="entry name" value="RNase_T"/>
    <property type="match status" value="1"/>
</dbReference>
<gene>
    <name evidence="4" type="ORF">GWI30_12105</name>
</gene>
<protein>
    <submittedName>
        <fullName evidence="4">3'-5' exonuclease</fullName>
    </submittedName>
</protein>
<dbReference type="GO" id="GO:0008408">
    <property type="term" value="F:3'-5' exonuclease activity"/>
    <property type="evidence" value="ECO:0007669"/>
    <property type="project" value="TreeGrafter"/>
</dbReference>
<dbReference type="InterPro" id="IPR013520">
    <property type="entry name" value="Ribonucl_H"/>
</dbReference>
<dbReference type="InterPro" id="IPR012337">
    <property type="entry name" value="RNaseH-like_sf"/>
</dbReference>
<evidence type="ECO:0000256" key="1">
    <source>
        <dbReference type="ARBA" id="ARBA00022722"/>
    </source>
</evidence>
<dbReference type="SMART" id="SM00479">
    <property type="entry name" value="EXOIII"/>
    <property type="match status" value="1"/>
</dbReference>
<sequence>MLRRWRRHWLGRAFRDGEFAQLFATPPGEEWVALDFETTSLDPAKADIVSIGAVRIQGNQVLTGEALSIRVQPPASLSAQSVVIHGLRHQDLQQGMTLEAALRLLLAFIGPRELVGYHIAYDLHILNLACQRLWGLTLPQHGLEVSRLYHDRLYRRYPDAVIDLHLAAICQHLGLPALPLHDALSDATAAALIFLHLHQGGPLAYPKV</sequence>
<dbReference type="GO" id="GO:0003676">
    <property type="term" value="F:nucleic acid binding"/>
    <property type="evidence" value="ECO:0007669"/>
    <property type="project" value="InterPro"/>
</dbReference>
<dbReference type="SUPFAM" id="SSF53098">
    <property type="entry name" value="Ribonuclease H-like"/>
    <property type="match status" value="1"/>
</dbReference>
<dbReference type="NCBIfam" id="NF006601">
    <property type="entry name" value="PRK09145.1"/>
    <property type="match status" value="1"/>
</dbReference>
<evidence type="ECO:0000259" key="3">
    <source>
        <dbReference type="SMART" id="SM00479"/>
    </source>
</evidence>
<dbReference type="RefSeq" id="WP_161507241.1">
    <property type="nucleotide sequence ID" value="NZ_CAWPID010000001.1"/>
</dbReference>
<reference evidence="4 5" key="1">
    <citation type="submission" date="2020-01" db="EMBL/GenBank/DDBJ databases">
        <title>Complete genome of Aeromonas media MC64.</title>
        <authorList>
            <person name="Cao G."/>
            <person name="Fu J."/>
            <person name="Zhong C."/>
        </authorList>
    </citation>
    <scope>NUCLEOTIDE SEQUENCE [LARGE SCALE GENOMIC DNA]</scope>
    <source>
        <strain evidence="4 5">MC64</strain>
    </source>
</reference>
<name>A0AAE6SJ41_AERME</name>
<evidence type="ECO:0000256" key="2">
    <source>
        <dbReference type="ARBA" id="ARBA00022839"/>
    </source>
</evidence>
<dbReference type="PANTHER" id="PTHR30231:SF7">
    <property type="entry name" value="BLR4117 PROTEIN"/>
    <property type="match status" value="1"/>
</dbReference>
<organism evidence="4 5">
    <name type="scientific">Aeromonas media</name>
    <dbReference type="NCBI Taxonomy" id="651"/>
    <lineage>
        <taxon>Bacteria</taxon>
        <taxon>Pseudomonadati</taxon>
        <taxon>Pseudomonadota</taxon>
        <taxon>Gammaproteobacteria</taxon>
        <taxon>Aeromonadales</taxon>
        <taxon>Aeromonadaceae</taxon>
        <taxon>Aeromonas</taxon>
    </lineage>
</organism>
<evidence type="ECO:0000313" key="5">
    <source>
        <dbReference type="Proteomes" id="UP000463871"/>
    </source>
</evidence>
<dbReference type="Gene3D" id="3.30.420.10">
    <property type="entry name" value="Ribonuclease H-like superfamily/Ribonuclease H"/>
    <property type="match status" value="1"/>
</dbReference>
<keyword evidence="1" id="KW-0540">Nuclease</keyword>
<dbReference type="GO" id="GO:0006259">
    <property type="term" value="P:DNA metabolic process"/>
    <property type="evidence" value="ECO:0007669"/>
    <property type="project" value="UniProtKB-ARBA"/>
</dbReference>
<proteinExistence type="predicted"/>